<keyword evidence="1" id="KW-1133">Transmembrane helix</keyword>
<dbReference type="RefSeq" id="WP_163495370.1">
    <property type="nucleotide sequence ID" value="NZ_CP048711.1"/>
</dbReference>
<dbReference type="SUPFAM" id="SSF51735">
    <property type="entry name" value="NAD(P)-binding Rossmann-fold domains"/>
    <property type="match status" value="2"/>
</dbReference>
<evidence type="ECO:0000313" key="3">
    <source>
        <dbReference type="EMBL" id="QIB65932.1"/>
    </source>
</evidence>
<sequence length="424" mass="47713">MSILSLHPGQPRFSWRLLGALLFFFSGLAGFASGVIVTERPDVANAGLLSQAYYSLSLFVVGGVELGTPSEGPLVGMALLWLAYFGSPVLAAWALIEALLKSISPQRFQLRKLRHHVIVIGAGDLTLSYLRVLRKHDRRVQLVVVSRNNPGPTIVDELQEDYDALFVVGDITHEFFLRQLKIHRARRVVLLSGNSLRSYEAAATILNLVPDIGARIVMHCANLRFMRSMQGTRVAQSCETFNSYNLAASGLVHGHMLHRFQKSRDKDIVVLAGFGRFGQTVLEELQHHAENELETVAIIEKDALRRVLVAEEQMSFSGDYRREVYEGDIAHPGVWQRLRQDVHIAADAYNVIFVLGTGKEEDNLRTALWLRRNFPHAMIIARSSKQSRFAEEVGSEHNIINVSIDELVEENIPRHWVELDNRKP</sequence>
<gene>
    <name evidence="3" type="ORF">G3T16_11375</name>
</gene>
<feature type="transmembrane region" description="Helical" evidence="1">
    <location>
        <begin position="116"/>
        <end position="133"/>
    </location>
</feature>
<dbReference type="InterPro" id="IPR036291">
    <property type="entry name" value="NAD(P)-bd_dom_sf"/>
</dbReference>
<dbReference type="Proteomes" id="UP000477680">
    <property type="component" value="Chromosome"/>
</dbReference>
<protein>
    <submittedName>
        <fullName evidence="3">Potassium transporter TrkA</fullName>
    </submittedName>
</protein>
<dbReference type="GO" id="GO:0006813">
    <property type="term" value="P:potassium ion transport"/>
    <property type="evidence" value="ECO:0007669"/>
    <property type="project" value="InterPro"/>
</dbReference>
<evidence type="ECO:0000259" key="2">
    <source>
        <dbReference type="PROSITE" id="PS51201"/>
    </source>
</evidence>
<dbReference type="EMBL" id="CP048711">
    <property type="protein sequence ID" value="QIB65932.1"/>
    <property type="molecule type" value="Genomic_DNA"/>
</dbReference>
<keyword evidence="1" id="KW-0472">Membrane</keyword>
<keyword evidence="1" id="KW-0812">Transmembrane</keyword>
<dbReference type="AlphaFoldDB" id="A0A6C0U1D0"/>
<proteinExistence type="predicted"/>
<dbReference type="Gene3D" id="3.40.50.720">
    <property type="entry name" value="NAD(P)-binding Rossmann-like Domain"/>
    <property type="match status" value="2"/>
</dbReference>
<reference evidence="3 4" key="1">
    <citation type="submission" date="2020-02" db="EMBL/GenBank/DDBJ databases">
        <title>Genome sequencing for Kineobactrum sp. M2.</title>
        <authorList>
            <person name="Park S.-J."/>
        </authorList>
    </citation>
    <scope>NUCLEOTIDE SEQUENCE [LARGE SCALE GENOMIC DNA]</scope>
    <source>
        <strain evidence="3 4">M2</strain>
    </source>
</reference>
<evidence type="ECO:0000313" key="4">
    <source>
        <dbReference type="Proteomes" id="UP000477680"/>
    </source>
</evidence>
<dbReference type="PROSITE" id="PS51201">
    <property type="entry name" value="RCK_N"/>
    <property type="match status" value="1"/>
</dbReference>
<accession>A0A6C0U1D0</accession>
<feature type="transmembrane region" description="Helical" evidence="1">
    <location>
        <begin position="48"/>
        <end position="67"/>
    </location>
</feature>
<dbReference type="InterPro" id="IPR050721">
    <property type="entry name" value="Trk_Ktr_HKT_K-transport"/>
</dbReference>
<name>A0A6C0U1D0_9GAMM</name>
<keyword evidence="4" id="KW-1185">Reference proteome</keyword>
<evidence type="ECO:0000256" key="1">
    <source>
        <dbReference type="SAM" id="Phobius"/>
    </source>
</evidence>
<dbReference type="KEGG" id="kim:G3T16_11375"/>
<feature type="transmembrane region" description="Helical" evidence="1">
    <location>
        <begin position="74"/>
        <end position="96"/>
    </location>
</feature>
<dbReference type="InterPro" id="IPR003148">
    <property type="entry name" value="RCK_N"/>
</dbReference>
<feature type="domain" description="RCK N-terminal" evidence="2">
    <location>
        <begin position="266"/>
        <end position="404"/>
    </location>
</feature>
<dbReference type="Pfam" id="PF02254">
    <property type="entry name" value="TrkA_N"/>
    <property type="match status" value="2"/>
</dbReference>
<organism evidence="3 4">
    <name type="scientific">Kineobactrum salinum</name>
    <dbReference type="NCBI Taxonomy" id="2708301"/>
    <lineage>
        <taxon>Bacteria</taxon>
        <taxon>Pseudomonadati</taxon>
        <taxon>Pseudomonadota</taxon>
        <taxon>Gammaproteobacteria</taxon>
        <taxon>Cellvibrionales</taxon>
        <taxon>Halieaceae</taxon>
        <taxon>Kineobactrum</taxon>
    </lineage>
</organism>
<dbReference type="PANTHER" id="PTHR43833">
    <property type="entry name" value="POTASSIUM CHANNEL PROTEIN 2-RELATED-RELATED"/>
    <property type="match status" value="1"/>
</dbReference>
<dbReference type="PANTHER" id="PTHR43833:SF11">
    <property type="entry name" value="VOLTAGE-GATED POTASSIUM CHANNEL KCH"/>
    <property type="match status" value="1"/>
</dbReference>